<dbReference type="InterPro" id="IPR001054">
    <property type="entry name" value="A/G_cyclase"/>
</dbReference>
<feature type="transmembrane region" description="Helical" evidence="18">
    <location>
        <begin position="2142"/>
        <end position="2162"/>
    </location>
</feature>
<dbReference type="OMA" id="FTIMAPN"/>
<feature type="transmembrane region" description="Helical" evidence="18">
    <location>
        <begin position="1159"/>
        <end position="1177"/>
    </location>
</feature>
<dbReference type="SMART" id="SM00044">
    <property type="entry name" value="CYCc"/>
    <property type="match status" value="2"/>
</dbReference>
<feature type="transmembrane region" description="Helical" evidence="18">
    <location>
        <begin position="1324"/>
        <end position="1345"/>
    </location>
</feature>
<feature type="transmembrane region" description="Helical" evidence="18">
    <location>
        <begin position="2091"/>
        <end position="2112"/>
    </location>
</feature>
<evidence type="ECO:0000256" key="6">
    <source>
        <dbReference type="ARBA" id="ARBA00022692"/>
    </source>
</evidence>
<comment type="caution">
    <text evidence="20">The sequence shown here is derived from an EMBL/GenBank/DDBJ whole genome shotgun (WGS) entry which is preliminary data.</text>
</comment>
<feature type="transmembrane region" description="Helical" evidence="18">
    <location>
        <begin position="1260"/>
        <end position="1276"/>
    </location>
</feature>
<dbReference type="FunFam" id="3.30.70.1230:FF:000026">
    <property type="entry name" value="Guanylyl cyclase, putative"/>
    <property type="match status" value="1"/>
</dbReference>
<evidence type="ECO:0000256" key="11">
    <source>
        <dbReference type="ARBA" id="ARBA00023136"/>
    </source>
</evidence>
<evidence type="ECO:0000256" key="1">
    <source>
        <dbReference type="ARBA" id="ARBA00001436"/>
    </source>
</evidence>
<feature type="transmembrane region" description="Helical" evidence="18">
    <location>
        <begin position="1183"/>
        <end position="1204"/>
    </location>
</feature>
<dbReference type="CDD" id="cd07302">
    <property type="entry name" value="CHD"/>
    <property type="match status" value="2"/>
</dbReference>
<evidence type="ECO:0000256" key="14">
    <source>
        <dbReference type="ARBA" id="ARBA00061340"/>
    </source>
</evidence>
<evidence type="ECO:0000256" key="13">
    <source>
        <dbReference type="ARBA" id="ARBA00023293"/>
    </source>
</evidence>
<feature type="transmembrane region" description="Helical" evidence="18">
    <location>
        <begin position="1435"/>
        <end position="1453"/>
    </location>
</feature>
<evidence type="ECO:0000256" key="17">
    <source>
        <dbReference type="SAM" id="MobiDB-lite"/>
    </source>
</evidence>
<dbReference type="EC" id="4.6.1.2" evidence="4"/>
<keyword evidence="10 18" id="KW-1133">Transmembrane helix</keyword>
<keyword evidence="7" id="KW-0479">Metal-binding</keyword>
<keyword evidence="11 18" id="KW-0472">Membrane</keyword>
<feature type="transmembrane region" description="Helical" evidence="18">
    <location>
        <begin position="1235"/>
        <end position="1254"/>
    </location>
</feature>
<keyword evidence="9" id="KW-0460">Magnesium</keyword>
<dbReference type="GO" id="GO:0000166">
    <property type="term" value="F:nucleotide binding"/>
    <property type="evidence" value="ECO:0007669"/>
    <property type="project" value="UniProtKB-KW"/>
</dbReference>
<comment type="catalytic activity">
    <reaction evidence="1">
        <text>GTP = 3',5'-cyclic GMP + diphosphate</text>
        <dbReference type="Rhea" id="RHEA:13665"/>
        <dbReference type="ChEBI" id="CHEBI:33019"/>
        <dbReference type="ChEBI" id="CHEBI:37565"/>
        <dbReference type="ChEBI" id="CHEBI:57746"/>
        <dbReference type="EC" id="4.6.1.2"/>
    </reaction>
</comment>
<evidence type="ECO:0000256" key="7">
    <source>
        <dbReference type="ARBA" id="ARBA00022723"/>
    </source>
</evidence>
<feature type="region of interest" description="Disordered" evidence="17">
    <location>
        <begin position="165"/>
        <end position="202"/>
    </location>
</feature>
<gene>
    <name evidence="20" type="ORF">POCTA_138.1.T1450044</name>
</gene>
<proteinExistence type="inferred from homology"/>
<evidence type="ECO:0000256" key="5">
    <source>
        <dbReference type="ARBA" id="ARBA00022475"/>
    </source>
</evidence>
<feature type="transmembrane region" description="Helical" evidence="18">
    <location>
        <begin position="463"/>
        <end position="484"/>
    </location>
</feature>
<evidence type="ECO:0000256" key="2">
    <source>
        <dbReference type="ARBA" id="ARBA00001946"/>
    </source>
</evidence>
<keyword evidence="13" id="KW-0141">cGMP biosynthesis</keyword>
<evidence type="ECO:0000256" key="4">
    <source>
        <dbReference type="ARBA" id="ARBA00012202"/>
    </source>
</evidence>
<dbReference type="Proteomes" id="UP000683925">
    <property type="component" value="Unassembled WGS sequence"/>
</dbReference>
<evidence type="ECO:0000313" key="21">
    <source>
        <dbReference type="Proteomes" id="UP000683925"/>
    </source>
</evidence>
<feature type="transmembrane region" description="Helical" evidence="18">
    <location>
        <begin position="424"/>
        <end position="443"/>
    </location>
</feature>
<evidence type="ECO:0000313" key="20">
    <source>
        <dbReference type="EMBL" id="CAD8208736.1"/>
    </source>
</evidence>
<dbReference type="PROSITE" id="PS50125">
    <property type="entry name" value="GUANYLATE_CYCLASE_2"/>
    <property type="match status" value="2"/>
</dbReference>
<dbReference type="GO" id="GO:0005886">
    <property type="term" value="C:plasma membrane"/>
    <property type="evidence" value="ECO:0007669"/>
    <property type="project" value="UniProtKB-SubCell"/>
</dbReference>
<comment type="subcellular location">
    <subcellularLocation>
        <location evidence="3">Cell membrane</location>
        <topology evidence="3">Multi-pass membrane protein</topology>
    </subcellularLocation>
</comment>
<accession>A0A8S1Y3R8</accession>
<evidence type="ECO:0000256" key="8">
    <source>
        <dbReference type="ARBA" id="ARBA00022741"/>
    </source>
</evidence>
<keyword evidence="5" id="KW-1003">Cell membrane</keyword>
<keyword evidence="21" id="KW-1185">Reference proteome</keyword>
<feature type="transmembrane region" description="Helical" evidence="18">
    <location>
        <begin position="1494"/>
        <end position="1513"/>
    </location>
</feature>
<evidence type="ECO:0000256" key="18">
    <source>
        <dbReference type="SAM" id="Phobius"/>
    </source>
</evidence>
<organism evidence="20 21">
    <name type="scientific">Paramecium octaurelia</name>
    <dbReference type="NCBI Taxonomy" id="43137"/>
    <lineage>
        <taxon>Eukaryota</taxon>
        <taxon>Sar</taxon>
        <taxon>Alveolata</taxon>
        <taxon>Ciliophora</taxon>
        <taxon>Intramacronucleata</taxon>
        <taxon>Oligohymenophorea</taxon>
        <taxon>Peniculida</taxon>
        <taxon>Parameciidae</taxon>
        <taxon>Paramecium</taxon>
    </lineage>
</organism>
<dbReference type="OrthoDB" id="354346at2759"/>
<dbReference type="EMBL" id="CAJJDP010000147">
    <property type="protein sequence ID" value="CAD8208736.1"/>
    <property type="molecule type" value="Genomic_DNA"/>
</dbReference>
<evidence type="ECO:0000256" key="15">
    <source>
        <dbReference type="ARBA" id="ARBA00061677"/>
    </source>
</evidence>
<feature type="domain" description="Guanylate cyclase" evidence="19">
    <location>
        <begin position="2242"/>
        <end position="2373"/>
    </location>
</feature>
<feature type="domain" description="Guanylate cyclase" evidence="19">
    <location>
        <begin position="1645"/>
        <end position="1780"/>
    </location>
</feature>
<evidence type="ECO:0000256" key="3">
    <source>
        <dbReference type="ARBA" id="ARBA00004651"/>
    </source>
</evidence>
<evidence type="ECO:0000259" key="19">
    <source>
        <dbReference type="PROSITE" id="PS50125"/>
    </source>
</evidence>
<keyword evidence="6 18" id="KW-0812">Transmembrane</keyword>
<feature type="transmembrane region" description="Helical" evidence="18">
    <location>
        <begin position="2168"/>
        <end position="2187"/>
    </location>
</feature>
<sequence>MMNSKGIHIKCKQLIYNLQLHFKNGEVIKLDGYSTYCNRIDRSSSIISILIFAPLRVVRNNILYYGLSILSLILLASIWSIDYPQYEFYFIFSFQLLAHVGVELYNKFKINGLDKKLNNQENKILKQWDECISNKEILKRIKQKAATKHKIDDVKERDRKISFKNCDNLQRQPSQRSRSSGLQSQLSRLSLNQGRAKSPSNQHIDRLEKIGSRFSAMSPLILQDMQIKNQSKIKLVQDPAISNFMQQMPSMFGKINSKIKRPQENKGAKNTDKMDLIKSINSSEIQIGDVIIVERNQIASCDILVLYCNDEIYTVQNQLCGYSDKTIRKPLILNKFDSHNLVLFKKSFTGTIHLTETSNSMQGYLQLKKDPQSYIVQDDNFIFAQEKLLNTPWVIGVVVKVGLKCRCYRHFQIKPQVPNYPQDLLLTLVFIQFALLIIMYIIISQIDNVNYNLDLMQLIIESLMHLTFLLPNSFAFYYSIAALYQQQMIQKINHLDIKQIKDFHPEQYYNIKRISMNLDSLLDGSFEIKNLVYKNQICYCKESELMLQALEVASSVNSQNLFKTAYSKEDSKPEIQLSKNIQNNTYNAGKYQEDEIISVGEDEDDIGANMPQSIEFRLISNFTNLTQQDVNIVVQPLNASERSEFQPKSTNRIHQSIHIRSLRQIAMKDSRIDRKSINLNEMIKSINTNNENLALLQLSLNQVSYTKLISTVTGEEKLKNTHVNILDEKQIQIAKSFGVELVCVNKVQNTLSYIIKQNLQLYSFKLIDMQMHRHHQRLYMLFELDPEYEKLLNAPYILFIRESNNKVPEMIDDLKTGLRSSLPIIPNHDNEQIHQIHYFYCLLNHQDAEAYVSQQASTQQNTLETEDIIYNSLDSLQLNIVLGFKYNLKPQASDFIKNVEKSQQQLLLYTEQYFAFANSILSQTDIQHHNKFVFEQDNEEDLRAYFKKSLQQFSQIFQEQQPMFGSQMHSLKQLSNVNPSMLSNKKTSEDFHNTSSIVVILSSQAFKIIENNSYMINHLKLLLSFSKVTLLYDANPSSLEHLQQCFDGPNMTLNLIFENQGLLKSYQGYHLQVALLQEFSYFQQFKYDNVNKQTFFKKMIQSLKVRLVYEGCLFNELLIFHNSDAILSGFNELNEFLFYYVPLLNVLSKYQIRVAFERTLFFSCFAVTFYIVNVIQFNQPFNIILEFIFYSFFYTLVIYILATIEFITIYKNHKTDVHQLRVIESYINMSKKQRYYFYFGIKSILQGLLTQLIFSYQQKLQTVDVVIVYTFVSITVNDAINTMINMGLIVMSSIAYVLCFSFYILIHFTIMAPNSQFTFEITNLFEILLTIFMLQISESWLQYFAMLQVPDMDGRFQRIYNQFNLYKSESYYRHHFLLLLQREINRVFENFEQVDLNIQKLLLNRKTLPQSLGTWQSQVFQKAQSIMKWRKKSTIQGLQLICFHCQMLIIIYSQSGDTYYFLIIYIVYLIIQVLLFWFQLIYKLNSRQLQYLEVLKFMICGAATLITIMGLSITNMNSIYHPFTELLVTFQLSSKLHPIYDNRLYLIPTVVVLIAYFIILIVKIEIAPYFIIIKIVLILLFSVQQYVIKSYFILLEEDQATNQINFIEENNKIHDILGILLPKFIRHRLNETDEYNIHQNQGEVAIVFCDICNFDQVIMEEQENIVQFLDDLFRTFDKYCEFCGVQKIETVGKTYMASAGLKACEQELVYLSEIQPVQRALNLAEMMMIYIRSKLWGINSQPLVGKIGIHYGRAISGVIGFHKPQFSLIGDTINTTSRVCSTGQEDKITLSEKAFEQLNNDKIEFEVRYVEMKGLGLRPTYVYLQKLNIKNSISKGDVSNNSSKQNTINITNRVKSQSFQRNGLKKRTVALQDHLTQRSRPILQFQLSWNFQQQQQQQSQLWQNSQSLTDEQINVKGLQKQLSNCNLNQVTNLNIVENENEDKISLIQNASKTGQLQNLENMMQRKLHFEKYQPEVDHYIDYDQLLNVILLKNETGVEETTILESSFKELLQKSYYQNQNNYLEYHDYIYQQSQTLTNKIIQIYSLYYLIKQFCLIGDYHVISVPLIILQWIGCALNLISLMIYRKKVISYWIMLIYLELSFQLIIGGLFIIFDVNSFLSYLHIIEMIFIQSFFSNIQLLHFWIKILFCILSFIFEALILIFVDEYRISLFFVFAAVIYNINYSYFLEEQQVACFNQKNIFQSQQAKESQLLQYLLPRHILQTFFDDNTRARCLSDKIEDVTILFADIAGFTEYSSKVTAEQVLLMLKNLFVEFDRKCYELNVYKLYTIGDCYVAIGMIDFNDRNPTEEAKNIVDLAFEMIRIIEIVRKQIDFDGLDMRIGIHTGCVFGGVMGTDIVRYDIYGPDVLIANKMESNGKKGQVHVSAATKKLLQQDYEDKYSFTFHTKVTLSSINRSIEGFIIESLIEDQYPSDQIIDHQIEPLHSEH</sequence>
<comment type="similarity">
    <text evidence="15">In the C-terminal section; belongs to the adenylyl cyclase class-4/guanylyl cyclase family.</text>
</comment>
<name>A0A8S1Y3R8_PAROT</name>
<feature type="transmembrane region" description="Helical" evidence="18">
    <location>
        <begin position="1569"/>
        <end position="1588"/>
    </location>
</feature>
<keyword evidence="12" id="KW-0456">Lyase</keyword>
<comment type="similarity">
    <text evidence="14">In the N-terminal section; belongs to the cation transport ATPase (P-type) (TC 3.A.3) family. Type IV subfamily.</text>
</comment>
<feature type="transmembrane region" description="Helical" evidence="18">
    <location>
        <begin position="1544"/>
        <end position="1562"/>
    </location>
</feature>
<dbReference type="GO" id="GO:0046872">
    <property type="term" value="F:metal ion binding"/>
    <property type="evidence" value="ECO:0007669"/>
    <property type="project" value="UniProtKB-KW"/>
</dbReference>
<evidence type="ECO:0000256" key="10">
    <source>
        <dbReference type="ARBA" id="ARBA00022989"/>
    </source>
</evidence>
<dbReference type="GO" id="GO:0007189">
    <property type="term" value="P:adenylate cyclase-activating G protein-coupled receptor signaling pathway"/>
    <property type="evidence" value="ECO:0007669"/>
    <property type="project" value="TreeGrafter"/>
</dbReference>
<evidence type="ECO:0000256" key="16">
    <source>
        <dbReference type="ARBA" id="ARBA00075861"/>
    </source>
</evidence>
<feature type="transmembrane region" description="Helical" evidence="18">
    <location>
        <begin position="1288"/>
        <end position="1312"/>
    </location>
</feature>
<evidence type="ECO:0000256" key="12">
    <source>
        <dbReference type="ARBA" id="ARBA00023239"/>
    </source>
</evidence>
<dbReference type="PANTHER" id="PTHR45627:SF12">
    <property type="entry name" value="ADENYLATE CYCLASE TYPE 2"/>
    <property type="match status" value="1"/>
</dbReference>
<keyword evidence="8" id="KW-0547">Nucleotide-binding</keyword>
<reference evidence="20" key="1">
    <citation type="submission" date="2021-01" db="EMBL/GenBank/DDBJ databases">
        <authorList>
            <consortium name="Genoscope - CEA"/>
            <person name="William W."/>
        </authorList>
    </citation>
    <scope>NUCLEOTIDE SEQUENCE</scope>
</reference>
<comment type="cofactor">
    <cofactor evidence="2">
        <name>Mg(2+)</name>
        <dbReference type="ChEBI" id="CHEBI:18420"/>
    </cofactor>
</comment>
<evidence type="ECO:0000256" key="9">
    <source>
        <dbReference type="ARBA" id="ARBA00022842"/>
    </source>
</evidence>
<feature type="transmembrane region" description="Helical" evidence="18">
    <location>
        <begin position="1459"/>
        <end position="1482"/>
    </location>
</feature>
<dbReference type="PANTHER" id="PTHR45627">
    <property type="entry name" value="ADENYLATE CYCLASE TYPE 1"/>
    <property type="match status" value="1"/>
</dbReference>
<dbReference type="GO" id="GO:0035556">
    <property type="term" value="P:intracellular signal transduction"/>
    <property type="evidence" value="ECO:0007669"/>
    <property type="project" value="InterPro"/>
</dbReference>
<protein>
    <recommendedName>
        <fullName evidence="4">guanylate cyclase</fullName>
        <ecNumber evidence="4">4.6.1.2</ecNumber>
    </recommendedName>
    <alternativeName>
        <fullName evidence="16">Guanylyl cyclase</fullName>
    </alternativeName>
</protein>
<feature type="compositionally biased region" description="Low complexity" evidence="17">
    <location>
        <begin position="168"/>
        <end position="195"/>
    </location>
</feature>
<feature type="transmembrane region" description="Helical" evidence="18">
    <location>
        <begin position="62"/>
        <end position="81"/>
    </location>
</feature>
<dbReference type="GO" id="GO:0004383">
    <property type="term" value="F:guanylate cyclase activity"/>
    <property type="evidence" value="ECO:0007669"/>
    <property type="project" value="UniProtKB-EC"/>
</dbReference>
<dbReference type="Pfam" id="PF00211">
    <property type="entry name" value="Guanylate_cyc"/>
    <property type="match status" value="2"/>
</dbReference>
<feature type="transmembrane region" description="Helical" evidence="18">
    <location>
        <begin position="2059"/>
        <end position="2079"/>
    </location>
</feature>
<dbReference type="GO" id="GO:0004016">
    <property type="term" value="F:adenylate cyclase activity"/>
    <property type="evidence" value="ECO:0007669"/>
    <property type="project" value="TreeGrafter"/>
</dbReference>